<keyword evidence="3" id="KW-1185">Reference proteome</keyword>
<dbReference type="EMBL" id="JBHRYJ010000002">
    <property type="protein sequence ID" value="MFC3675974.1"/>
    <property type="molecule type" value="Genomic_DNA"/>
</dbReference>
<dbReference type="RefSeq" id="WP_379725711.1">
    <property type="nucleotide sequence ID" value="NZ_JBHRYJ010000002.1"/>
</dbReference>
<accession>A0ABV7VEP4</accession>
<name>A0ABV7VEP4_9PROT</name>
<feature type="transmembrane region" description="Helical" evidence="1">
    <location>
        <begin position="6"/>
        <end position="27"/>
    </location>
</feature>
<sequence>MLLGRILGWILVALAILAAGGDGLGWLQNGRLALSSLRAFWTRVDPTSLGVVQAAMQAWLPAAVWDPGITTLLAWPAVLVLGVLGILLLALCRRRPPRRRRFGALA</sequence>
<comment type="caution">
    <text evidence="2">The sequence shown here is derived from an EMBL/GenBank/DDBJ whole genome shotgun (WGS) entry which is preliminary data.</text>
</comment>
<dbReference type="Proteomes" id="UP001595711">
    <property type="component" value="Unassembled WGS sequence"/>
</dbReference>
<keyword evidence="1" id="KW-1133">Transmembrane helix</keyword>
<evidence type="ECO:0000256" key="1">
    <source>
        <dbReference type="SAM" id="Phobius"/>
    </source>
</evidence>
<evidence type="ECO:0000313" key="2">
    <source>
        <dbReference type="EMBL" id="MFC3675974.1"/>
    </source>
</evidence>
<keyword evidence="1" id="KW-0812">Transmembrane</keyword>
<feature type="transmembrane region" description="Helical" evidence="1">
    <location>
        <begin position="72"/>
        <end position="92"/>
    </location>
</feature>
<gene>
    <name evidence="2" type="ORF">ACFOOQ_10500</name>
</gene>
<reference evidence="3" key="1">
    <citation type="journal article" date="2019" name="Int. J. Syst. Evol. Microbiol.">
        <title>The Global Catalogue of Microorganisms (GCM) 10K type strain sequencing project: providing services to taxonomists for standard genome sequencing and annotation.</title>
        <authorList>
            <consortium name="The Broad Institute Genomics Platform"/>
            <consortium name="The Broad Institute Genome Sequencing Center for Infectious Disease"/>
            <person name="Wu L."/>
            <person name="Ma J."/>
        </authorList>
    </citation>
    <scope>NUCLEOTIDE SEQUENCE [LARGE SCALE GENOMIC DNA]</scope>
    <source>
        <strain evidence="3">KCTC 42182</strain>
    </source>
</reference>
<organism evidence="2 3">
    <name type="scientific">Ferrovibrio xuzhouensis</name>
    <dbReference type="NCBI Taxonomy" id="1576914"/>
    <lineage>
        <taxon>Bacteria</taxon>
        <taxon>Pseudomonadati</taxon>
        <taxon>Pseudomonadota</taxon>
        <taxon>Alphaproteobacteria</taxon>
        <taxon>Rhodospirillales</taxon>
        <taxon>Rhodospirillaceae</taxon>
        <taxon>Ferrovibrio</taxon>
    </lineage>
</organism>
<evidence type="ECO:0000313" key="3">
    <source>
        <dbReference type="Proteomes" id="UP001595711"/>
    </source>
</evidence>
<protein>
    <submittedName>
        <fullName evidence="2">Uncharacterized protein</fullName>
    </submittedName>
</protein>
<proteinExistence type="predicted"/>
<keyword evidence="1" id="KW-0472">Membrane</keyword>